<evidence type="ECO:0000313" key="3">
    <source>
        <dbReference type="EMBL" id="PSB14582.1"/>
    </source>
</evidence>
<feature type="region of interest" description="Disordered" evidence="1">
    <location>
        <begin position="83"/>
        <end position="103"/>
    </location>
</feature>
<dbReference type="Proteomes" id="UP000238634">
    <property type="component" value="Unassembled WGS sequence"/>
</dbReference>
<dbReference type="Pfam" id="PF12965">
    <property type="entry name" value="DUF3854"/>
    <property type="match status" value="1"/>
</dbReference>
<reference evidence="3 4" key="2">
    <citation type="submission" date="2018-03" db="EMBL/GenBank/DDBJ databases">
        <title>The ancient ancestry and fast evolution of plastids.</title>
        <authorList>
            <person name="Moore K.R."/>
            <person name="Magnabosco C."/>
            <person name="Momper L."/>
            <person name="Gold D.A."/>
            <person name="Bosak T."/>
            <person name="Fournier G.P."/>
        </authorList>
    </citation>
    <scope>NUCLEOTIDE SEQUENCE [LARGE SCALE GENOMIC DNA]</scope>
    <source>
        <strain evidence="3 4">ULC007</strain>
    </source>
</reference>
<organism evidence="3 4">
    <name type="scientific">Phormidesmis priestleyi ULC007</name>
    <dbReference type="NCBI Taxonomy" id="1920490"/>
    <lineage>
        <taxon>Bacteria</taxon>
        <taxon>Bacillati</taxon>
        <taxon>Cyanobacteriota</taxon>
        <taxon>Cyanophyceae</taxon>
        <taxon>Leptolyngbyales</taxon>
        <taxon>Leptolyngbyaceae</taxon>
        <taxon>Phormidesmis</taxon>
    </lineage>
</organism>
<dbReference type="AlphaFoldDB" id="A0A2T1D253"/>
<evidence type="ECO:0000259" key="2">
    <source>
        <dbReference type="Pfam" id="PF12965"/>
    </source>
</evidence>
<dbReference type="EMBL" id="PVWG01000084">
    <property type="protein sequence ID" value="PSB14582.1"/>
    <property type="molecule type" value="Genomic_DNA"/>
</dbReference>
<protein>
    <submittedName>
        <fullName evidence="3">DUF3854 domain-containing protein</fullName>
    </submittedName>
</protein>
<gene>
    <name evidence="3" type="ORF">C7B65_26215</name>
</gene>
<dbReference type="RefSeq" id="WP_073075296.1">
    <property type="nucleotide sequence ID" value="NZ_MPPI01000074.1"/>
</dbReference>
<sequence length="329" mass="36992">MSASILQTTPTLETFSQRFEHECIVGSEIDSCLYSAAIEIVEDTGYFEPNEFLGQKVSRQWQTHKPHNYRALAVFLNEDDDPWQAKPEHPRVNHKTGKEQKYESIKGRGARAFTPPVTVGIYRKITERNSIAQEDLWLKLLVEAARQNELDTLLQKWSGSGASQLTIERGAIAGMGFSSSSSKNFIQNQALEKLQKLLQPNTQELHSLQQGNPTQEVLAALCCFVANLPSRTRVPNFWKWLEQRVDIPLILTEGGKKSLCLLSQGYVAIALYGARGGVVENEVIGGEKVRKLKPELIHDLQRFAVPKRSITIALDQDDRIKTIAILNQL</sequence>
<comment type="caution">
    <text evidence="3">The sequence shown here is derived from an EMBL/GenBank/DDBJ whole genome shotgun (WGS) entry which is preliminary data.</text>
</comment>
<feature type="compositionally biased region" description="Basic and acidic residues" evidence="1">
    <location>
        <begin position="86"/>
        <end position="103"/>
    </location>
</feature>
<evidence type="ECO:0000313" key="4">
    <source>
        <dbReference type="Proteomes" id="UP000238634"/>
    </source>
</evidence>
<dbReference type="OrthoDB" id="473036at2"/>
<name>A0A2T1D253_9CYAN</name>
<keyword evidence="4" id="KW-1185">Reference proteome</keyword>
<feature type="domain" description="DUF3854" evidence="2">
    <location>
        <begin position="237"/>
        <end position="325"/>
    </location>
</feature>
<proteinExistence type="predicted"/>
<evidence type="ECO:0000256" key="1">
    <source>
        <dbReference type="SAM" id="MobiDB-lite"/>
    </source>
</evidence>
<accession>A0A2T1D253</accession>
<dbReference type="STRING" id="1920490.GCA_001895925_03420"/>
<reference evidence="3 4" key="1">
    <citation type="submission" date="2018-02" db="EMBL/GenBank/DDBJ databases">
        <authorList>
            <person name="Cohen D.B."/>
            <person name="Kent A.D."/>
        </authorList>
    </citation>
    <scope>NUCLEOTIDE SEQUENCE [LARGE SCALE GENOMIC DNA]</scope>
    <source>
        <strain evidence="3 4">ULC007</strain>
    </source>
</reference>
<dbReference type="InterPro" id="IPR024385">
    <property type="entry name" value="DUF3854"/>
</dbReference>